<dbReference type="CDD" id="cd00761">
    <property type="entry name" value="Glyco_tranf_GTA_type"/>
    <property type="match status" value="1"/>
</dbReference>
<protein>
    <submittedName>
        <fullName evidence="3">Glycosyltransferase involved in cell wall bisynthesis</fullName>
    </submittedName>
</protein>
<dbReference type="STRING" id="421058.SAMN05421866_1696"/>
<dbReference type="Pfam" id="PF00535">
    <property type="entry name" value="Glycos_transf_2"/>
    <property type="match status" value="1"/>
</dbReference>
<dbReference type="SUPFAM" id="SSF53448">
    <property type="entry name" value="Nucleotide-diphospho-sugar transferases"/>
    <property type="match status" value="1"/>
</dbReference>
<evidence type="ECO:0000259" key="2">
    <source>
        <dbReference type="Pfam" id="PF00535"/>
    </source>
</evidence>
<dbReference type="AlphaFoldDB" id="A0A1M5P6T5"/>
<evidence type="ECO:0000313" key="4">
    <source>
        <dbReference type="Proteomes" id="UP000184047"/>
    </source>
</evidence>
<proteinExistence type="predicted"/>
<dbReference type="Gene3D" id="3.90.550.10">
    <property type="entry name" value="Spore Coat Polysaccharide Biosynthesis Protein SpsA, Chain A"/>
    <property type="match status" value="1"/>
</dbReference>
<organism evidence="3 4">
    <name type="scientific">Chryseobacterium oranimense</name>
    <dbReference type="NCBI Taxonomy" id="421058"/>
    <lineage>
        <taxon>Bacteria</taxon>
        <taxon>Pseudomonadati</taxon>
        <taxon>Bacteroidota</taxon>
        <taxon>Flavobacteriia</taxon>
        <taxon>Flavobacteriales</taxon>
        <taxon>Weeksellaceae</taxon>
        <taxon>Chryseobacterium group</taxon>
        <taxon>Chryseobacterium</taxon>
    </lineage>
</organism>
<evidence type="ECO:0000256" key="1">
    <source>
        <dbReference type="SAM" id="Coils"/>
    </source>
</evidence>
<name>A0A1M5P6T5_9FLAO</name>
<accession>A0A1M5P6T5</accession>
<feature type="domain" description="Glycosyltransferase 2-like" evidence="2">
    <location>
        <begin position="7"/>
        <end position="134"/>
    </location>
</feature>
<dbReference type="OrthoDB" id="597270at2"/>
<dbReference type="RefSeq" id="WP_073061752.1">
    <property type="nucleotide sequence ID" value="NZ_FQWT01000002.1"/>
</dbReference>
<feature type="coiled-coil region" evidence="1">
    <location>
        <begin position="237"/>
        <end position="264"/>
    </location>
</feature>
<gene>
    <name evidence="3" type="ORF">SAMN05421866_1696</name>
</gene>
<keyword evidence="1" id="KW-0175">Coiled coil</keyword>
<evidence type="ECO:0000313" key="3">
    <source>
        <dbReference type="EMBL" id="SHG97468.1"/>
    </source>
</evidence>
<reference evidence="4" key="1">
    <citation type="submission" date="2016-11" db="EMBL/GenBank/DDBJ databases">
        <authorList>
            <person name="Varghese N."/>
            <person name="Submissions S."/>
        </authorList>
    </citation>
    <scope>NUCLEOTIDE SEQUENCE [LARGE SCALE GENOMIC DNA]</scope>
    <source>
        <strain evidence="4">DSM 19055</strain>
    </source>
</reference>
<keyword evidence="3" id="KW-0808">Transferase</keyword>
<dbReference type="EMBL" id="FQWT01000002">
    <property type="protein sequence ID" value="SHG97468.1"/>
    <property type="molecule type" value="Genomic_DNA"/>
</dbReference>
<dbReference type="GO" id="GO:0016740">
    <property type="term" value="F:transferase activity"/>
    <property type="evidence" value="ECO:0007669"/>
    <property type="project" value="UniProtKB-KW"/>
</dbReference>
<dbReference type="InterPro" id="IPR029044">
    <property type="entry name" value="Nucleotide-diphossugar_trans"/>
</dbReference>
<dbReference type="InterPro" id="IPR001173">
    <property type="entry name" value="Glyco_trans_2-like"/>
</dbReference>
<dbReference type="PANTHER" id="PTHR43685:SF2">
    <property type="entry name" value="GLYCOSYLTRANSFERASE 2-LIKE DOMAIN-CONTAINING PROTEIN"/>
    <property type="match status" value="1"/>
</dbReference>
<keyword evidence="4" id="KW-1185">Reference proteome</keyword>
<dbReference type="Proteomes" id="UP000184047">
    <property type="component" value="Unassembled WGS sequence"/>
</dbReference>
<dbReference type="PANTHER" id="PTHR43685">
    <property type="entry name" value="GLYCOSYLTRANSFERASE"/>
    <property type="match status" value="1"/>
</dbReference>
<sequence>MPSPFISVIVPCYNQSQYLDECLQSVFDQTYQHWECIIVDDGSPDNTEQIAKNWIEKDPRFIYLKKDNGGVSSARNLGISTAQGEWILPLDGDDKIGKSYLEFASKHFHQKMDIIYCKAKYFGTRNDEFLLDEFQVPKMLLENQIFCTAFFKKEDWHNIGGFDESMHEGYEDWDFWISLIASKKGLINTFKIDYFGFFYRIKEISRNTEAMKIGDDSLRKYLYEKHQSLYLENITGFKNILHENKKLKQRNNNLEKIINSKRYRFINKILNIFKL</sequence>
<dbReference type="InterPro" id="IPR050834">
    <property type="entry name" value="Glycosyltransf_2"/>
</dbReference>